<comment type="caution">
    <text evidence="1">The sequence shown here is derived from an EMBL/GenBank/DDBJ whole genome shotgun (WGS) entry which is preliminary data.</text>
</comment>
<protein>
    <submittedName>
        <fullName evidence="1">Uncharacterized protein</fullName>
    </submittedName>
</protein>
<sequence length="85" mass="9167">MKNQGTVKVIGIPLPGEDYTHLCKPGIYDGGDECPGSSTHIARLRDGRLFDLGPAEKTASQVHVFEGGQDTGRHIPVEWLRIVGA</sequence>
<evidence type="ECO:0000313" key="2">
    <source>
        <dbReference type="Proteomes" id="UP000231542"/>
    </source>
</evidence>
<accession>A0A2H0YWG2</accession>
<gene>
    <name evidence="1" type="ORF">COT24_01670</name>
</gene>
<organism evidence="1 2">
    <name type="scientific">Candidatus Kerfeldbacteria bacterium CG08_land_8_20_14_0_20_40_16</name>
    <dbReference type="NCBI Taxonomy" id="2014244"/>
    <lineage>
        <taxon>Bacteria</taxon>
        <taxon>Candidatus Kerfeldiibacteriota</taxon>
    </lineage>
</organism>
<reference evidence="1 2" key="1">
    <citation type="submission" date="2017-09" db="EMBL/GenBank/DDBJ databases">
        <title>Depth-based differentiation of microbial function through sediment-hosted aquifers and enrichment of novel symbionts in the deep terrestrial subsurface.</title>
        <authorList>
            <person name="Probst A.J."/>
            <person name="Ladd B."/>
            <person name="Jarett J.K."/>
            <person name="Geller-Mcgrath D.E."/>
            <person name="Sieber C.M."/>
            <person name="Emerson J.B."/>
            <person name="Anantharaman K."/>
            <person name="Thomas B.C."/>
            <person name="Malmstrom R."/>
            <person name="Stieglmeier M."/>
            <person name="Klingl A."/>
            <person name="Woyke T."/>
            <person name="Ryan C.M."/>
            <person name="Banfield J.F."/>
        </authorList>
    </citation>
    <scope>NUCLEOTIDE SEQUENCE [LARGE SCALE GENOMIC DNA]</scope>
    <source>
        <strain evidence="1">CG08_land_8_20_14_0_20_40_16</strain>
    </source>
</reference>
<dbReference type="Proteomes" id="UP000231542">
    <property type="component" value="Unassembled WGS sequence"/>
</dbReference>
<proteinExistence type="predicted"/>
<evidence type="ECO:0000313" key="1">
    <source>
        <dbReference type="EMBL" id="PIS42820.1"/>
    </source>
</evidence>
<dbReference type="EMBL" id="PEXU01000019">
    <property type="protein sequence ID" value="PIS42820.1"/>
    <property type="molecule type" value="Genomic_DNA"/>
</dbReference>
<name>A0A2H0YWG2_9BACT</name>
<dbReference type="AlphaFoldDB" id="A0A2H0YWG2"/>